<name>A0AAF3F4K0_9BILA</name>
<keyword evidence="12" id="KW-1185">Reference proteome</keyword>
<dbReference type="Pfam" id="PF00069">
    <property type="entry name" value="Pkinase"/>
    <property type="match status" value="1"/>
</dbReference>
<keyword evidence="4" id="KW-0808">Transferase</keyword>
<dbReference type="SUPFAM" id="SSF56112">
    <property type="entry name" value="Protein kinase-like (PK-like)"/>
    <property type="match status" value="1"/>
</dbReference>
<feature type="domain" description="Protein kinase" evidence="11">
    <location>
        <begin position="167"/>
        <end position="455"/>
    </location>
</feature>
<accession>A0AAF3F4K0</accession>
<dbReference type="PROSITE" id="PS00108">
    <property type="entry name" value="PROTEIN_KINASE_ST"/>
    <property type="match status" value="1"/>
</dbReference>
<dbReference type="FunFam" id="3.30.200.20:FF:000906">
    <property type="entry name" value="CRE-MNK-1 protein"/>
    <property type="match status" value="1"/>
</dbReference>
<comment type="similarity">
    <text evidence="2">Belongs to the protein kinase superfamily. CAMK Ser/Thr protein kinase family.</text>
</comment>
<dbReference type="InterPro" id="IPR011009">
    <property type="entry name" value="Kinase-like_dom_sf"/>
</dbReference>
<dbReference type="Gene3D" id="1.10.510.10">
    <property type="entry name" value="Transferase(Phosphotransferase) domain 1"/>
    <property type="match status" value="1"/>
</dbReference>
<evidence type="ECO:0000256" key="5">
    <source>
        <dbReference type="ARBA" id="ARBA00022741"/>
    </source>
</evidence>
<evidence type="ECO:0000313" key="13">
    <source>
        <dbReference type="WBParaSite" id="MBELARI_LOCUS21471"/>
    </source>
</evidence>
<evidence type="ECO:0000256" key="9">
    <source>
        <dbReference type="PROSITE-ProRule" id="PRU10141"/>
    </source>
</evidence>
<dbReference type="PROSITE" id="PS00107">
    <property type="entry name" value="PROTEIN_KINASE_ATP"/>
    <property type="match status" value="1"/>
</dbReference>
<dbReference type="WBParaSite" id="MBELARI_LOCUS21471">
    <property type="protein sequence ID" value="MBELARI_LOCUS21471"/>
    <property type="gene ID" value="MBELARI_LOCUS21471"/>
</dbReference>
<dbReference type="InterPro" id="IPR000719">
    <property type="entry name" value="Prot_kinase_dom"/>
</dbReference>
<evidence type="ECO:0000256" key="3">
    <source>
        <dbReference type="ARBA" id="ARBA00022527"/>
    </source>
</evidence>
<keyword evidence="6" id="KW-0418">Kinase</keyword>
<evidence type="ECO:0000256" key="4">
    <source>
        <dbReference type="ARBA" id="ARBA00022679"/>
    </source>
</evidence>
<feature type="region of interest" description="Disordered" evidence="10">
    <location>
        <begin position="115"/>
        <end position="153"/>
    </location>
</feature>
<keyword evidence="7 9" id="KW-0067">ATP-binding</keyword>
<organism evidence="12 13">
    <name type="scientific">Mesorhabditis belari</name>
    <dbReference type="NCBI Taxonomy" id="2138241"/>
    <lineage>
        <taxon>Eukaryota</taxon>
        <taxon>Metazoa</taxon>
        <taxon>Ecdysozoa</taxon>
        <taxon>Nematoda</taxon>
        <taxon>Chromadorea</taxon>
        <taxon>Rhabditida</taxon>
        <taxon>Rhabditina</taxon>
        <taxon>Rhabditomorpha</taxon>
        <taxon>Rhabditoidea</taxon>
        <taxon>Rhabditidae</taxon>
        <taxon>Mesorhabditinae</taxon>
        <taxon>Mesorhabditis</taxon>
    </lineage>
</organism>
<evidence type="ECO:0000256" key="8">
    <source>
        <dbReference type="ARBA" id="ARBA00022842"/>
    </source>
</evidence>
<dbReference type="GO" id="GO:0004674">
    <property type="term" value="F:protein serine/threonine kinase activity"/>
    <property type="evidence" value="ECO:0007669"/>
    <property type="project" value="UniProtKB-KW"/>
</dbReference>
<dbReference type="Proteomes" id="UP000887575">
    <property type="component" value="Unassembled WGS sequence"/>
</dbReference>
<comment type="cofactor">
    <cofactor evidence="1">
        <name>Mg(2+)</name>
        <dbReference type="ChEBI" id="CHEBI:18420"/>
    </cofactor>
</comment>
<proteinExistence type="inferred from homology"/>
<evidence type="ECO:0000256" key="7">
    <source>
        <dbReference type="ARBA" id="ARBA00022840"/>
    </source>
</evidence>
<dbReference type="InterPro" id="IPR008271">
    <property type="entry name" value="Ser/Thr_kinase_AS"/>
</dbReference>
<keyword evidence="5 9" id="KW-0547">Nucleotide-binding</keyword>
<dbReference type="AlphaFoldDB" id="A0AAF3F4K0"/>
<dbReference type="Gene3D" id="3.30.200.20">
    <property type="entry name" value="Phosphorylase Kinase, domain 1"/>
    <property type="match status" value="1"/>
</dbReference>
<evidence type="ECO:0000259" key="11">
    <source>
        <dbReference type="PROSITE" id="PS50011"/>
    </source>
</evidence>
<dbReference type="SMART" id="SM00220">
    <property type="entry name" value="S_TKc"/>
    <property type="match status" value="1"/>
</dbReference>
<dbReference type="InterPro" id="IPR017441">
    <property type="entry name" value="Protein_kinase_ATP_BS"/>
</dbReference>
<evidence type="ECO:0000256" key="2">
    <source>
        <dbReference type="ARBA" id="ARBA00006692"/>
    </source>
</evidence>
<protein>
    <submittedName>
        <fullName evidence="13">Protein kinase domain-containing protein</fullName>
    </submittedName>
</protein>
<evidence type="ECO:0000256" key="1">
    <source>
        <dbReference type="ARBA" id="ARBA00001946"/>
    </source>
</evidence>
<evidence type="ECO:0000313" key="12">
    <source>
        <dbReference type="Proteomes" id="UP000887575"/>
    </source>
</evidence>
<keyword evidence="8" id="KW-0460">Magnesium</keyword>
<feature type="binding site" evidence="9">
    <location>
        <position position="196"/>
    </location>
    <ligand>
        <name>ATP</name>
        <dbReference type="ChEBI" id="CHEBI:30616"/>
    </ligand>
</feature>
<dbReference type="InterPro" id="IPR050205">
    <property type="entry name" value="CDPK_Ser/Thr_kinases"/>
</dbReference>
<evidence type="ECO:0000256" key="6">
    <source>
        <dbReference type="ARBA" id="ARBA00022777"/>
    </source>
</evidence>
<sequence>MCYLLVSCDKLFDQKVCTANPYPQVNNNYSPEIMFFFDEEQDQFPSMTLLFDGFVSAIENDGSSAHKNDGFGGLGKAFMPTGASKLGDFNNPMLRGRASSDDSFGNVRRSNDDSFSGFFLGDDDDRDWTSSSEENEEPSELIPMSIRNTRRNRQRSSTRTGFFDFYKMLDENLGSGAYASVRTCAYIPTGKEYAVKVVDKATASHTRSRIQREVDTFNLCRNHPNIVQLIEWFEDNENFYMVFEKMYGGPLLDHIQRKKCFTEHEASQVTRDIASALKFLHDRGIAHRDVKPENILCTDRDRVSPIKLCDLDLASKIHYNPERMVQVASEPDLASPVGSAEFMAPEVVDAFVGDALKYDKKCDMWSLGVIVYIMLCGYPPFYGQCSSEGCGWDLGEQCDECQQNLFERIQEGFYEFPEEEWESISEDAKDLIQCLLVRDAKNRFTADEVLRHPWVSSGKAPDTELLTAGNLIRKDSTRDVQQITEHFKVMSRIFSGRMSNQREETPSNQTTTELRALPMLKIDENETLSPSHGSPTKPPPNWDFVEGSTPIFNIEAPSDPHQFSRNYYQYDDFDEVSPSKKPGVGLAQQWVGVAQSPFRHTPPGIETCQSAIARQDSCKEVCDPRREQEVDA</sequence>
<dbReference type="PROSITE" id="PS50011">
    <property type="entry name" value="PROTEIN_KINASE_DOM"/>
    <property type="match status" value="1"/>
</dbReference>
<dbReference type="GO" id="GO:0005524">
    <property type="term" value="F:ATP binding"/>
    <property type="evidence" value="ECO:0007669"/>
    <property type="project" value="UniProtKB-UniRule"/>
</dbReference>
<keyword evidence="3" id="KW-0723">Serine/threonine-protein kinase</keyword>
<dbReference type="FunFam" id="1.10.510.10:FF:000571">
    <property type="entry name" value="Maternal embryonic leucine zipper kinase"/>
    <property type="match status" value="1"/>
</dbReference>
<evidence type="ECO:0000256" key="10">
    <source>
        <dbReference type="SAM" id="MobiDB-lite"/>
    </source>
</evidence>
<dbReference type="PANTHER" id="PTHR24349">
    <property type="entry name" value="SERINE/THREONINE-PROTEIN KINASE"/>
    <property type="match status" value="1"/>
</dbReference>
<reference evidence="13" key="1">
    <citation type="submission" date="2024-02" db="UniProtKB">
        <authorList>
            <consortium name="WormBaseParasite"/>
        </authorList>
    </citation>
    <scope>IDENTIFICATION</scope>
</reference>